<sequence>MCRRWNLKKLDKDRFKAALSWSGFEPDVEDRTDIQRMITWLDRVMQEACDVTARIGLKKTRRQAYWWQDSVATLQNECIHARRLWQRAKKRRRRQQEEIDELGAAYKLKRKDLRTEIARLKSLAWQELISSIDEDPWGLPYRLVLRKLKAATSSLTELLDPEVLSELLDSLFPRSNRPDPMTDWSDFVWSNNWTVYPGEVSKVIRERTASSTKAPGPDGYVLTLWKQAPSKILDWIRHIFNECLINGVFPSAWKRANLVLIPKGSKPGAPEGRLPKVRPICLLDEIGKAFERIIAERILQWQDIHPDSRLAANQFGFTRGRSTCDALLLVKEITSRAIKIDGGFAFVITLDIRNAFNSIPWPVICRALRRKGFSTYICRILDSYLCDRVIRYIGQNGRRYERAMEAGVPQGSVLGPILWNISYDDILSIDSDDDNSNIICYADNTLIVVTVEPVTQIIDASVDQPVVPVGSQQLWVRLDRIQSVESEGQGSRDATPSPGPPMK</sequence>
<reference evidence="3 4" key="1">
    <citation type="submission" date="2015-04" db="EMBL/GenBank/DDBJ databases">
        <title>Lasius niger genome sequencing.</title>
        <authorList>
            <person name="Konorov E.A."/>
            <person name="Nikitin M.A."/>
            <person name="Kirill M.V."/>
            <person name="Chang P."/>
        </authorList>
    </citation>
    <scope>NUCLEOTIDE SEQUENCE [LARGE SCALE GENOMIC DNA]</scope>
    <source>
        <tissue evidence="3">Whole</tissue>
    </source>
</reference>
<gene>
    <name evidence="3" type="ORF">RF55_12130</name>
</gene>
<keyword evidence="3" id="KW-0548">Nucleotidyltransferase</keyword>
<proteinExistence type="predicted"/>
<dbReference type="PANTHER" id="PTHR19446">
    <property type="entry name" value="REVERSE TRANSCRIPTASES"/>
    <property type="match status" value="1"/>
</dbReference>
<comment type="caution">
    <text evidence="3">The sequence shown here is derived from an EMBL/GenBank/DDBJ whole genome shotgun (WGS) entry which is preliminary data.</text>
</comment>
<organism evidence="3 4">
    <name type="scientific">Lasius niger</name>
    <name type="common">Black garden ant</name>
    <dbReference type="NCBI Taxonomy" id="67767"/>
    <lineage>
        <taxon>Eukaryota</taxon>
        <taxon>Metazoa</taxon>
        <taxon>Ecdysozoa</taxon>
        <taxon>Arthropoda</taxon>
        <taxon>Hexapoda</taxon>
        <taxon>Insecta</taxon>
        <taxon>Pterygota</taxon>
        <taxon>Neoptera</taxon>
        <taxon>Endopterygota</taxon>
        <taxon>Hymenoptera</taxon>
        <taxon>Apocrita</taxon>
        <taxon>Aculeata</taxon>
        <taxon>Formicoidea</taxon>
        <taxon>Formicidae</taxon>
        <taxon>Formicinae</taxon>
        <taxon>Lasius</taxon>
        <taxon>Lasius</taxon>
    </lineage>
</organism>
<evidence type="ECO:0000256" key="1">
    <source>
        <dbReference type="SAM" id="MobiDB-lite"/>
    </source>
</evidence>
<dbReference type="PROSITE" id="PS50878">
    <property type="entry name" value="RT_POL"/>
    <property type="match status" value="1"/>
</dbReference>
<feature type="compositionally biased region" description="Polar residues" evidence="1">
    <location>
        <begin position="484"/>
        <end position="494"/>
    </location>
</feature>
<dbReference type="GO" id="GO:0003964">
    <property type="term" value="F:RNA-directed DNA polymerase activity"/>
    <property type="evidence" value="ECO:0007669"/>
    <property type="project" value="UniProtKB-KW"/>
</dbReference>
<dbReference type="Pfam" id="PF00078">
    <property type="entry name" value="RVT_1"/>
    <property type="match status" value="1"/>
</dbReference>
<dbReference type="AlphaFoldDB" id="A0A0J7KDX5"/>
<dbReference type="Proteomes" id="UP000036403">
    <property type="component" value="Unassembled WGS sequence"/>
</dbReference>
<dbReference type="InterPro" id="IPR000477">
    <property type="entry name" value="RT_dom"/>
</dbReference>
<evidence type="ECO:0000313" key="3">
    <source>
        <dbReference type="EMBL" id="KMQ88396.1"/>
    </source>
</evidence>
<dbReference type="SUPFAM" id="SSF56672">
    <property type="entry name" value="DNA/RNA polymerases"/>
    <property type="match status" value="1"/>
</dbReference>
<feature type="region of interest" description="Disordered" evidence="1">
    <location>
        <begin position="484"/>
        <end position="503"/>
    </location>
</feature>
<accession>A0A0J7KDX5</accession>
<dbReference type="STRING" id="67767.A0A0J7KDX5"/>
<keyword evidence="3" id="KW-0808">Transferase</keyword>
<keyword evidence="3" id="KW-0695">RNA-directed DNA polymerase</keyword>
<dbReference type="InterPro" id="IPR043502">
    <property type="entry name" value="DNA/RNA_pol_sf"/>
</dbReference>
<evidence type="ECO:0000313" key="4">
    <source>
        <dbReference type="Proteomes" id="UP000036403"/>
    </source>
</evidence>
<protein>
    <submittedName>
        <fullName evidence="3">Reverse transcriptase</fullName>
    </submittedName>
</protein>
<evidence type="ECO:0000259" key="2">
    <source>
        <dbReference type="PROSITE" id="PS50878"/>
    </source>
</evidence>
<dbReference type="OrthoDB" id="7700848at2759"/>
<name>A0A0J7KDX5_LASNI</name>
<dbReference type="PaxDb" id="67767-A0A0J7KDX5"/>
<feature type="domain" description="Reverse transcriptase" evidence="2">
    <location>
        <begin position="242"/>
        <end position="503"/>
    </location>
</feature>
<keyword evidence="4" id="KW-1185">Reference proteome</keyword>
<dbReference type="EMBL" id="LBMM01009093">
    <property type="protein sequence ID" value="KMQ88396.1"/>
    <property type="molecule type" value="Genomic_DNA"/>
</dbReference>
<dbReference type="CDD" id="cd01650">
    <property type="entry name" value="RT_nLTR_like"/>
    <property type="match status" value="1"/>
</dbReference>